<evidence type="ECO:0000256" key="3">
    <source>
        <dbReference type="ARBA" id="ARBA00022729"/>
    </source>
</evidence>
<dbReference type="GO" id="GO:0005615">
    <property type="term" value="C:extracellular space"/>
    <property type="evidence" value="ECO:0007669"/>
    <property type="project" value="TreeGrafter"/>
</dbReference>
<keyword evidence="10" id="KW-1185">Reference proteome</keyword>
<dbReference type="PROSITE" id="PS50041">
    <property type="entry name" value="C_TYPE_LECTIN_2"/>
    <property type="match status" value="1"/>
</dbReference>
<evidence type="ECO:0000256" key="1">
    <source>
        <dbReference type="ARBA" id="ARBA00004613"/>
    </source>
</evidence>
<dbReference type="InterPro" id="IPR001304">
    <property type="entry name" value="C-type_lectin-like"/>
</dbReference>
<dbReference type="PANTHER" id="PTHR22799:SF1">
    <property type="entry name" value="C-TYPE LECTIN DOMAIN FAMILY 11 MEMBER A"/>
    <property type="match status" value="1"/>
</dbReference>
<dbReference type="Gene3D" id="3.10.100.10">
    <property type="entry name" value="Mannose-Binding Protein A, subunit A"/>
    <property type="match status" value="1"/>
</dbReference>
<keyword evidence="3 7" id="KW-0732">Signal</keyword>
<evidence type="ECO:0000256" key="5">
    <source>
        <dbReference type="ARBA" id="ARBA00023157"/>
    </source>
</evidence>
<feature type="domain" description="C-type lectin" evidence="8">
    <location>
        <begin position="158"/>
        <end position="277"/>
    </location>
</feature>
<protein>
    <submittedName>
        <fullName evidence="9">C-type lectin domain family 4 member M-like</fullName>
    </submittedName>
</protein>
<dbReference type="SMART" id="SM00034">
    <property type="entry name" value="CLECT"/>
    <property type="match status" value="1"/>
</dbReference>
<reference evidence="9" key="1">
    <citation type="journal article" date="2021" name="Sci. Adv.">
        <title>The American lobster genome reveals insights on longevity, neural, and immune adaptations.</title>
        <authorList>
            <person name="Polinski J.M."/>
            <person name="Zimin A.V."/>
            <person name="Clark K.F."/>
            <person name="Kohn A.B."/>
            <person name="Sadowski N."/>
            <person name="Timp W."/>
            <person name="Ptitsyn A."/>
            <person name="Khanna P."/>
            <person name="Romanova D.Y."/>
            <person name="Williams P."/>
            <person name="Greenwood S.J."/>
            <person name="Moroz L.L."/>
            <person name="Walt D.R."/>
            <person name="Bodnar A.G."/>
        </authorList>
    </citation>
    <scope>NUCLEOTIDE SEQUENCE</scope>
    <source>
        <strain evidence="9">GMGI-L3</strain>
    </source>
</reference>
<dbReference type="Pfam" id="PF00059">
    <property type="entry name" value="Lectin_C"/>
    <property type="match status" value="1"/>
</dbReference>
<sequence>MAPLLLITLSLTLLLTPTTSLNTVDTVTPYIQPDGHEVRASLFVNQLAIMELVSQLKHGVGISTTSCQAVEENLVSILSTVNETSSIVLQLSQENTADSTSVREALAVVQQQQQQQQTDLHQLERVTSAMEGLQQQISQLQETTQPSLLTCPGEFFVLERQCLLVNREEKLKWVDARTWCRNKGGDLAIPQESRALISLLKSFKISDTFWMGASDLATEGVFLDVSSKPINLMSPLWKESDPNDYGGNEDCFFILDYSGVYNWYDARCTRHEYFICEHQPI</sequence>
<dbReference type="InterPro" id="IPR016187">
    <property type="entry name" value="CTDL_fold"/>
</dbReference>
<dbReference type="AlphaFoldDB" id="A0A8J5TKE5"/>
<evidence type="ECO:0000256" key="4">
    <source>
        <dbReference type="ARBA" id="ARBA00022734"/>
    </source>
</evidence>
<comment type="caution">
    <text evidence="9">The sequence shown here is derived from an EMBL/GenBank/DDBJ whole genome shotgun (WGS) entry which is preliminary data.</text>
</comment>
<keyword evidence="6" id="KW-0175">Coiled coil</keyword>
<comment type="subcellular location">
    <subcellularLocation>
        <location evidence="1">Secreted</location>
    </subcellularLocation>
</comment>
<evidence type="ECO:0000313" key="9">
    <source>
        <dbReference type="EMBL" id="KAG7176190.1"/>
    </source>
</evidence>
<keyword evidence="2" id="KW-0964">Secreted</keyword>
<dbReference type="EMBL" id="JAHLQT010003865">
    <property type="protein sequence ID" value="KAG7176190.1"/>
    <property type="molecule type" value="Genomic_DNA"/>
</dbReference>
<dbReference type="SMR" id="A0A8J5TKE5"/>
<dbReference type="InterPro" id="IPR051663">
    <property type="entry name" value="CLec_Tetranectin-domain"/>
</dbReference>
<feature type="coiled-coil region" evidence="6">
    <location>
        <begin position="106"/>
        <end position="143"/>
    </location>
</feature>
<keyword evidence="5" id="KW-1015">Disulfide bond</keyword>
<dbReference type="InterPro" id="IPR016186">
    <property type="entry name" value="C-type_lectin-like/link_sf"/>
</dbReference>
<dbReference type="InterPro" id="IPR018378">
    <property type="entry name" value="C-type_lectin_CS"/>
</dbReference>
<dbReference type="SUPFAM" id="SSF56436">
    <property type="entry name" value="C-type lectin-like"/>
    <property type="match status" value="1"/>
</dbReference>
<name>A0A8J5TKE5_HOMAM</name>
<feature type="signal peptide" evidence="7">
    <location>
        <begin position="1"/>
        <end position="20"/>
    </location>
</feature>
<feature type="chain" id="PRO_5035226607" evidence="7">
    <location>
        <begin position="21"/>
        <end position="281"/>
    </location>
</feature>
<dbReference type="PROSITE" id="PS00615">
    <property type="entry name" value="C_TYPE_LECTIN_1"/>
    <property type="match status" value="1"/>
</dbReference>
<dbReference type="Proteomes" id="UP000747542">
    <property type="component" value="Unassembled WGS sequence"/>
</dbReference>
<evidence type="ECO:0000313" key="10">
    <source>
        <dbReference type="Proteomes" id="UP000747542"/>
    </source>
</evidence>
<accession>A0A8J5TKE5</accession>
<proteinExistence type="predicted"/>
<evidence type="ECO:0000256" key="6">
    <source>
        <dbReference type="SAM" id="Coils"/>
    </source>
</evidence>
<organism evidence="9 10">
    <name type="scientific">Homarus americanus</name>
    <name type="common">American lobster</name>
    <dbReference type="NCBI Taxonomy" id="6706"/>
    <lineage>
        <taxon>Eukaryota</taxon>
        <taxon>Metazoa</taxon>
        <taxon>Ecdysozoa</taxon>
        <taxon>Arthropoda</taxon>
        <taxon>Crustacea</taxon>
        <taxon>Multicrustacea</taxon>
        <taxon>Malacostraca</taxon>
        <taxon>Eumalacostraca</taxon>
        <taxon>Eucarida</taxon>
        <taxon>Decapoda</taxon>
        <taxon>Pleocyemata</taxon>
        <taxon>Astacidea</taxon>
        <taxon>Nephropoidea</taxon>
        <taxon>Nephropidae</taxon>
        <taxon>Homarus</taxon>
    </lineage>
</organism>
<evidence type="ECO:0000259" key="8">
    <source>
        <dbReference type="PROSITE" id="PS50041"/>
    </source>
</evidence>
<dbReference type="PANTHER" id="PTHR22799">
    <property type="entry name" value="TETRANECTIN-RELATED"/>
    <property type="match status" value="1"/>
</dbReference>
<dbReference type="GO" id="GO:0008083">
    <property type="term" value="F:growth factor activity"/>
    <property type="evidence" value="ECO:0007669"/>
    <property type="project" value="TreeGrafter"/>
</dbReference>
<evidence type="ECO:0000256" key="2">
    <source>
        <dbReference type="ARBA" id="ARBA00022525"/>
    </source>
</evidence>
<keyword evidence="4" id="KW-0430">Lectin</keyword>
<gene>
    <name evidence="9" type="primary">Clec4M-L</name>
    <name evidence="9" type="ORF">Hamer_G029175</name>
</gene>
<dbReference type="GO" id="GO:0030246">
    <property type="term" value="F:carbohydrate binding"/>
    <property type="evidence" value="ECO:0007669"/>
    <property type="project" value="UniProtKB-KW"/>
</dbReference>
<evidence type="ECO:0000256" key="7">
    <source>
        <dbReference type="SAM" id="SignalP"/>
    </source>
</evidence>